<gene>
    <name evidence="2" type="ORF">N8I77_001559</name>
</gene>
<dbReference type="EMBL" id="JAUJFL010000001">
    <property type="protein sequence ID" value="KAK2614755.1"/>
    <property type="molecule type" value="Genomic_DNA"/>
</dbReference>
<sequence length="183" mass="20627">MALREFRSNYIGVRAGEVRRTNIAPRTRSWRSNEQHTDTDLAGRRGLYDLDCALRSTHRQPGRNNMNACQGQRDEAVHARTLTSYVPREQLPNLIEPISEMPSKLNIFSKGSRPKSGNAADYARLQDPRGSTESSAPLTESVDLAEEKRKAREAMRQKQAEEFLAKQGYNVMAQHSGVFKGPI</sequence>
<evidence type="ECO:0000256" key="1">
    <source>
        <dbReference type="SAM" id="MobiDB-lite"/>
    </source>
</evidence>
<dbReference type="AlphaFoldDB" id="A0AAD9SQX0"/>
<reference evidence="2" key="1">
    <citation type="submission" date="2023-06" db="EMBL/GenBank/DDBJ databases">
        <authorList>
            <person name="Noh H."/>
        </authorList>
    </citation>
    <scope>NUCLEOTIDE SEQUENCE</scope>
    <source>
        <strain evidence="2">DUCC20226</strain>
    </source>
</reference>
<keyword evidence="3" id="KW-1185">Reference proteome</keyword>
<dbReference type="Proteomes" id="UP001265746">
    <property type="component" value="Unassembled WGS sequence"/>
</dbReference>
<evidence type="ECO:0000313" key="3">
    <source>
        <dbReference type="Proteomes" id="UP001265746"/>
    </source>
</evidence>
<proteinExistence type="predicted"/>
<evidence type="ECO:0000313" key="2">
    <source>
        <dbReference type="EMBL" id="KAK2614755.1"/>
    </source>
</evidence>
<comment type="caution">
    <text evidence="2">The sequence shown here is derived from an EMBL/GenBank/DDBJ whole genome shotgun (WGS) entry which is preliminary data.</text>
</comment>
<protein>
    <submittedName>
        <fullName evidence="2">Uncharacterized protein</fullName>
    </submittedName>
</protein>
<feature type="region of interest" description="Disordered" evidence="1">
    <location>
        <begin position="109"/>
        <end position="153"/>
    </location>
</feature>
<name>A0AAD9SQX0_PHOAM</name>
<organism evidence="2 3">
    <name type="scientific">Phomopsis amygdali</name>
    <name type="common">Fusicoccum amygdali</name>
    <dbReference type="NCBI Taxonomy" id="1214568"/>
    <lineage>
        <taxon>Eukaryota</taxon>
        <taxon>Fungi</taxon>
        <taxon>Dikarya</taxon>
        <taxon>Ascomycota</taxon>
        <taxon>Pezizomycotina</taxon>
        <taxon>Sordariomycetes</taxon>
        <taxon>Sordariomycetidae</taxon>
        <taxon>Diaporthales</taxon>
        <taxon>Diaporthaceae</taxon>
        <taxon>Diaporthe</taxon>
    </lineage>
</organism>
<feature type="compositionally biased region" description="Polar residues" evidence="1">
    <location>
        <begin position="129"/>
        <end position="138"/>
    </location>
</feature>
<accession>A0AAD9SQX0</accession>